<reference evidence="1" key="1">
    <citation type="submission" date="2023-01" db="EMBL/GenBank/DDBJ databases">
        <title>Exophiala dermititidis isolated from Cystic Fibrosis Patient.</title>
        <authorList>
            <person name="Kurbessoian T."/>
            <person name="Crocker A."/>
            <person name="Murante D."/>
            <person name="Hogan D.A."/>
            <person name="Stajich J.E."/>
        </authorList>
    </citation>
    <scope>NUCLEOTIDE SEQUENCE</scope>
    <source>
        <strain evidence="1">Ex8</strain>
    </source>
</reference>
<dbReference type="AlphaFoldDB" id="A0AAN6ER96"/>
<gene>
    <name evidence="1" type="ORF">HRR80_006575</name>
</gene>
<sequence length="95" mass="10576">MNAPDFTVLFRGISQSRLRGLLDEDGNLSDITTLQSLTPADFLGQESGYYFTVEREVAVRYASFAKRRDDNGSNVILFVVKLPNAATESLSEKQL</sequence>
<dbReference type="Proteomes" id="UP001161757">
    <property type="component" value="Unassembled WGS sequence"/>
</dbReference>
<organism evidence="1 2">
    <name type="scientific">Exophiala dermatitidis</name>
    <name type="common">Black yeast-like fungus</name>
    <name type="synonym">Wangiella dermatitidis</name>
    <dbReference type="NCBI Taxonomy" id="5970"/>
    <lineage>
        <taxon>Eukaryota</taxon>
        <taxon>Fungi</taxon>
        <taxon>Dikarya</taxon>
        <taxon>Ascomycota</taxon>
        <taxon>Pezizomycotina</taxon>
        <taxon>Eurotiomycetes</taxon>
        <taxon>Chaetothyriomycetidae</taxon>
        <taxon>Chaetothyriales</taxon>
        <taxon>Herpotrichiellaceae</taxon>
        <taxon>Exophiala</taxon>
    </lineage>
</organism>
<comment type="caution">
    <text evidence="1">The sequence shown here is derived from an EMBL/GenBank/DDBJ whole genome shotgun (WGS) entry which is preliminary data.</text>
</comment>
<evidence type="ECO:0000313" key="2">
    <source>
        <dbReference type="Proteomes" id="UP001161757"/>
    </source>
</evidence>
<accession>A0AAN6ER96</accession>
<evidence type="ECO:0000313" key="1">
    <source>
        <dbReference type="EMBL" id="KAJ8989334.1"/>
    </source>
</evidence>
<proteinExistence type="predicted"/>
<protein>
    <submittedName>
        <fullName evidence="1">Uncharacterized protein</fullName>
    </submittedName>
</protein>
<name>A0AAN6ER96_EXODE</name>
<dbReference type="EMBL" id="JAJGCB010000014">
    <property type="protein sequence ID" value="KAJ8989334.1"/>
    <property type="molecule type" value="Genomic_DNA"/>
</dbReference>